<dbReference type="OrthoDB" id="9811934at2"/>
<dbReference type="SUPFAM" id="SSF101898">
    <property type="entry name" value="NHL repeat"/>
    <property type="match status" value="1"/>
</dbReference>
<dbReference type="PANTHER" id="PTHR35580">
    <property type="entry name" value="CELL SURFACE GLYCOPROTEIN (S-LAYER PROTEIN)-LIKE PROTEIN"/>
    <property type="match status" value="1"/>
</dbReference>
<dbReference type="Proteomes" id="UP000184364">
    <property type="component" value="Unassembled WGS sequence"/>
</dbReference>
<evidence type="ECO:0000256" key="1">
    <source>
        <dbReference type="ARBA" id="ARBA00022729"/>
    </source>
</evidence>
<organism evidence="4 5">
    <name type="scientific">Chryseobacterium polytrichastri</name>
    <dbReference type="NCBI Taxonomy" id="1302687"/>
    <lineage>
        <taxon>Bacteria</taxon>
        <taxon>Pseudomonadati</taxon>
        <taxon>Bacteroidota</taxon>
        <taxon>Flavobacteriia</taxon>
        <taxon>Flavobacteriales</taxon>
        <taxon>Weeksellaceae</taxon>
        <taxon>Chryseobacterium group</taxon>
        <taxon>Chryseobacterium</taxon>
    </lineage>
</organism>
<feature type="domain" description="Secretion system C-terminal sorting" evidence="3">
    <location>
        <begin position="593"/>
        <end position="659"/>
    </location>
</feature>
<dbReference type="InterPro" id="IPR052918">
    <property type="entry name" value="Motility_Chemotaxis_Reg"/>
</dbReference>
<dbReference type="PANTHER" id="PTHR35580:SF1">
    <property type="entry name" value="PHYTASE-LIKE DOMAIN-CONTAINING PROTEIN"/>
    <property type="match status" value="1"/>
</dbReference>
<name>A0A1M6VQG5_9FLAO</name>
<evidence type="ECO:0000313" key="4">
    <source>
        <dbReference type="EMBL" id="SHK83772.1"/>
    </source>
</evidence>
<accession>A0A1M6VQG5</accession>
<dbReference type="Pfam" id="PF17963">
    <property type="entry name" value="Big_9"/>
    <property type="match status" value="1"/>
</dbReference>
<keyword evidence="1 2" id="KW-0732">Signal</keyword>
<proteinExistence type="predicted"/>
<dbReference type="EMBL" id="FRAV01000008">
    <property type="protein sequence ID" value="SHK83772.1"/>
    <property type="molecule type" value="Genomic_DNA"/>
</dbReference>
<dbReference type="Gene3D" id="2.60.40.2810">
    <property type="match status" value="1"/>
</dbReference>
<dbReference type="NCBIfam" id="TIGR04183">
    <property type="entry name" value="Por_Secre_tail"/>
    <property type="match status" value="1"/>
</dbReference>
<evidence type="ECO:0000313" key="5">
    <source>
        <dbReference type="Proteomes" id="UP000184364"/>
    </source>
</evidence>
<dbReference type="RefSeq" id="WP_083547092.1">
    <property type="nucleotide sequence ID" value="NZ_FRAV01000008.1"/>
</dbReference>
<evidence type="ECO:0000259" key="3">
    <source>
        <dbReference type="Pfam" id="PF18962"/>
    </source>
</evidence>
<dbReference type="STRING" id="1302687.SAMN05444267_1008110"/>
<feature type="signal peptide" evidence="2">
    <location>
        <begin position="1"/>
        <end position="19"/>
    </location>
</feature>
<keyword evidence="5" id="KW-1185">Reference proteome</keyword>
<dbReference type="AlphaFoldDB" id="A0A1M6VQG5"/>
<protein>
    <submittedName>
        <fullName evidence="4">Por secretion system C-terminal sorting domain-containing protein</fullName>
    </submittedName>
</protein>
<sequence length="661" mass="71064">MIKQSLLFFSIMTSMMSYSQLAYLPSYSWGGNIGGTGYDIADHVTTDIYGDVVVSGKFSGNSDFDISSSANSYVSTGSSDAFVAKYSGNGSLKWMKAFASNATSDGTPYVNSMATDSSGNIYLTGHFNGSVDFDPSPTGIKMLTSNGDADIFIAKLDRNGVLVWAGSIGGIEYDRGFGITVDSLDKVYVTGSFRKTADFDITPGIFSMTSEYIDTSFILKIDKDAQFIWAKMTQGMGSDVGTSIAVDSNFNVFVTGNNKGVTDFDPSPTGVFNLSSSTGQAYLLKLDSNGNFVNAGVTTASNQSNLARSQRVKIDSNNNVLITGSFGGTVDFNFANAQNSLISFGLYGMTDAYVLKVDNNLNYLWAKSLGVQFADGADGLAIDQNNNVLATGYFEGIIVNDYSGRYGEEVFTWALDPSGNQIDLEDYIGPGSGDRGYDISVDKSGNIYTVGQFYTHLKDMTIFNYPSAGNSDGFLIKLGNAVVQQPINMPPTAVSDTFTQNGSGANTFNILANDQTLAGTTLIRIVSYPLYGTLTVNNNGTVTYTPTGLNWMNDSFSYTVENGNGLVSNVATANLIYGNLNVNEVNLDQKTKIFPNPAETSISLTSVSKILMAEVYDLSGKKMFIIKDFKTIDVSTLSPGVYVLKAETIDGQFFKKTFIKK</sequence>
<feature type="chain" id="PRO_5012884156" evidence="2">
    <location>
        <begin position="20"/>
        <end position="661"/>
    </location>
</feature>
<dbReference type="InterPro" id="IPR026444">
    <property type="entry name" value="Secre_tail"/>
</dbReference>
<reference evidence="5" key="1">
    <citation type="submission" date="2016-11" db="EMBL/GenBank/DDBJ databases">
        <authorList>
            <person name="Varghese N."/>
            <person name="Submissions S."/>
        </authorList>
    </citation>
    <scope>NUCLEOTIDE SEQUENCE [LARGE SCALE GENOMIC DNA]</scope>
    <source>
        <strain evidence="5">DSM 26899</strain>
    </source>
</reference>
<evidence type="ECO:0000256" key="2">
    <source>
        <dbReference type="SAM" id="SignalP"/>
    </source>
</evidence>
<dbReference type="Pfam" id="PF18962">
    <property type="entry name" value="Por_Secre_tail"/>
    <property type="match status" value="1"/>
</dbReference>
<gene>
    <name evidence="4" type="ORF">SAMN05444267_1008110</name>
</gene>